<sequence length="145" mass="16786">MRSEGSDWEMLEVPIPSWHETFAFPPPRLKLHAHEKEEQPDTTRRSYIWLSSLKLFTAPLQDSIVYQIFHSSPQSLCSSFTIILCQASERDPEMPGTSTCTSWNHNHPVPHSKPANNLIIVHILFWKLRPQDPASLHRSEILYSK</sequence>
<evidence type="ECO:0000313" key="1">
    <source>
        <dbReference type="EMBL" id="VFU58012.1"/>
    </source>
</evidence>
<name>A0A6N2MUE2_SALVM</name>
<organism evidence="1">
    <name type="scientific">Salix viminalis</name>
    <name type="common">Common osier</name>
    <name type="synonym">Basket willow</name>
    <dbReference type="NCBI Taxonomy" id="40686"/>
    <lineage>
        <taxon>Eukaryota</taxon>
        <taxon>Viridiplantae</taxon>
        <taxon>Streptophyta</taxon>
        <taxon>Embryophyta</taxon>
        <taxon>Tracheophyta</taxon>
        <taxon>Spermatophyta</taxon>
        <taxon>Magnoliopsida</taxon>
        <taxon>eudicotyledons</taxon>
        <taxon>Gunneridae</taxon>
        <taxon>Pentapetalae</taxon>
        <taxon>rosids</taxon>
        <taxon>fabids</taxon>
        <taxon>Malpighiales</taxon>
        <taxon>Salicaceae</taxon>
        <taxon>Saliceae</taxon>
        <taxon>Salix</taxon>
    </lineage>
</organism>
<gene>
    <name evidence="1" type="ORF">SVIM_LOCUS421403</name>
</gene>
<reference evidence="1" key="1">
    <citation type="submission" date="2019-03" db="EMBL/GenBank/DDBJ databases">
        <authorList>
            <person name="Mank J."/>
            <person name="Almeida P."/>
        </authorList>
    </citation>
    <scope>NUCLEOTIDE SEQUENCE</scope>
    <source>
        <strain evidence="1">78183</strain>
    </source>
</reference>
<dbReference type="AlphaFoldDB" id="A0A6N2MUE2"/>
<accession>A0A6N2MUE2</accession>
<dbReference type="EMBL" id="CAADRP010001963">
    <property type="protein sequence ID" value="VFU58012.1"/>
    <property type="molecule type" value="Genomic_DNA"/>
</dbReference>
<protein>
    <submittedName>
        <fullName evidence="1">Uncharacterized protein</fullName>
    </submittedName>
</protein>
<proteinExistence type="predicted"/>